<dbReference type="Proteomes" id="UP000003240">
    <property type="component" value="Unassembled WGS sequence"/>
</dbReference>
<evidence type="ECO:0000313" key="1">
    <source>
        <dbReference type="EMBL" id="EGO62492.1"/>
    </source>
</evidence>
<dbReference type="AlphaFoldDB" id="F7NNA7"/>
<dbReference type="InterPro" id="IPR026002">
    <property type="entry name" value="ATC_hydrolase-like"/>
</dbReference>
<accession>F7NNA7</accession>
<evidence type="ECO:0008006" key="3">
    <source>
        <dbReference type="Google" id="ProtNLM"/>
    </source>
</evidence>
<dbReference type="EMBL" id="AFGF01000211">
    <property type="protein sequence ID" value="EGO62492.1"/>
    <property type="molecule type" value="Genomic_DNA"/>
</dbReference>
<comment type="caution">
    <text evidence="1">The sequence shown here is derived from an EMBL/GenBank/DDBJ whole genome shotgun (WGS) entry which is preliminary data.</text>
</comment>
<evidence type="ECO:0000313" key="2">
    <source>
        <dbReference type="Proteomes" id="UP000003240"/>
    </source>
</evidence>
<dbReference type="eggNOG" id="ENOG503364S">
    <property type="taxonomic scope" value="Bacteria"/>
</dbReference>
<dbReference type="Pfam" id="PF14196">
    <property type="entry name" value="ATC_hydrolase"/>
    <property type="match status" value="1"/>
</dbReference>
<sequence>MRDRQNNEMDFYIGDHAVLFGLIAKFSEETLGDTGLETCRQGVIIMARERGLRSAKRCLANGDELTIKSYLCYAELFDSKGWNQVEINAYAPIYQTSTIRCGWYDTWKKYGFEKYSLIYCAGIDKNILYGFNPQLQLDMDKVLADGDDCCGFKWIGCRFDDKAELDAIMEKRMHNLSNITKKFLYQTGHLLSTLQRTLYLEHGFIAGNTIIDNSLEAYAKIFSKEKSDRIRTEAKKNFMLVDPE</sequence>
<gene>
    <name evidence="1" type="ORF">ALO_17960</name>
</gene>
<name>F7NNA7_9FIRM</name>
<keyword evidence="2" id="KW-1185">Reference proteome</keyword>
<organism evidence="1 2">
    <name type="scientific">Acetonema longum DSM 6540</name>
    <dbReference type="NCBI Taxonomy" id="1009370"/>
    <lineage>
        <taxon>Bacteria</taxon>
        <taxon>Bacillati</taxon>
        <taxon>Bacillota</taxon>
        <taxon>Negativicutes</taxon>
        <taxon>Acetonemataceae</taxon>
        <taxon>Acetonema</taxon>
    </lineage>
</organism>
<dbReference type="STRING" id="1009370.ALO_17960"/>
<proteinExistence type="predicted"/>
<dbReference type="OrthoDB" id="1858124at2"/>
<dbReference type="RefSeq" id="WP_004098451.1">
    <property type="nucleotide sequence ID" value="NZ_AFGF01000211.1"/>
</dbReference>
<reference evidence="1 2" key="1">
    <citation type="journal article" date="2011" name="EMBO J.">
        <title>Structural diversity of bacterial flagellar motors.</title>
        <authorList>
            <person name="Chen S."/>
            <person name="Beeby M."/>
            <person name="Murphy G.E."/>
            <person name="Leadbetter J.R."/>
            <person name="Hendrixson D.R."/>
            <person name="Briegel A."/>
            <person name="Li Z."/>
            <person name="Shi J."/>
            <person name="Tocheva E.I."/>
            <person name="Muller A."/>
            <person name="Dobro M.J."/>
            <person name="Jensen G.J."/>
        </authorList>
    </citation>
    <scope>NUCLEOTIDE SEQUENCE [LARGE SCALE GENOMIC DNA]</scope>
    <source>
        <strain evidence="1 2">DSM 6540</strain>
    </source>
</reference>
<protein>
    <recommendedName>
        <fullName evidence="3">L-2-amino-thiazoline-4-carboxylic acid hydrolase</fullName>
    </recommendedName>
</protein>